<proteinExistence type="predicted"/>
<evidence type="ECO:0000256" key="3">
    <source>
        <dbReference type="ARBA" id="ARBA00012438"/>
    </source>
</evidence>
<dbReference type="InterPro" id="IPR005467">
    <property type="entry name" value="His_kinase_dom"/>
</dbReference>
<dbReference type="GO" id="GO:0004721">
    <property type="term" value="F:phosphoprotein phosphatase activity"/>
    <property type="evidence" value="ECO:0007669"/>
    <property type="project" value="TreeGrafter"/>
</dbReference>
<evidence type="ECO:0000256" key="2">
    <source>
        <dbReference type="ARBA" id="ARBA00004370"/>
    </source>
</evidence>
<keyword evidence="7" id="KW-0902">Two-component regulatory system</keyword>
<dbReference type="Gene3D" id="3.30.565.10">
    <property type="entry name" value="Histidine kinase-like ATPase, C-terminal domain"/>
    <property type="match status" value="1"/>
</dbReference>
<dbReference type="CDD" id="cd00075">
    <property type="entry name" value="HATPase"/>
    <property type="match status" value="1"/>
</dbReference>
<dbReference type="InterPro" id="IPR036890">
    <property type="entry name" value="HATPase_C_sf"/>
</dbReference>
<dbReference type="PRINTS" id="PR00344">
    <property type="entry name" value="BCTRLSENSOR"/>
</dbReference>
<dbReference type="GO" id="GO:0005886">
    <property type="term" value="C:plasma membrane"/>
    <property type="evidence" value="ECO:0007669"/>
    <property type="project" value="TreeGrafter"/>
</dbReference>
<accession>A0A1H0ZUB6</accession>
<dbReference type="InterPro" id="IPR004358">
    <property type="entry name" value="Sig_transdc_His_kin-like_C"/>
</dbReference>
<evidence type="ECO:0000256" key="7">
    <source>
        <dbReference type="ARBA" id="ARBA00023012"/>
    </source>
</evidence>
<feature type="domain" description="Histidine kinase" evidence="9">
    <location>
        <begin position="251"/>
        <end position="464"/>
    </location>
</feature>
<evidence type="ECO:0000256" key="5">
    <source>
        <dbReference type="ARBA" id="ARBA00022679"/>
    </source>
</evidence>
<dbReference type="EMBL" id="FNJW01000008">
    <property type="protein sequence ID" value="SDQ31054.1"/>
    <property type="molecule type" value="Genomic_DNA"/>
</dbReference>
<dbReference type="PROSITE" id="PS50109">
    <property type="entry name" value="HIS_KIN"/>
    <property type="match status" value="1"/>
</dbReference>
<keyword evidence="5" id="KW-0808">Transferase</keyword>
<dbReference type="Proteomes" id="UP000199481">
    <property type="component" value="Unassembled WGS sequence"/>
</dbReference>
<dbReference type="RefSeq" id="WP_023176458.1">
    <property type="nucleotide sequence ID" value="NZ_CP084916.1"/>
</dbReference>
<reference evidence="12" key="1">
    <citation type="submission" date="2016-10" db="EMBL/GenBank/DDBJ databases">
        <authorList>
            <person name="Varghese N."/>
            <person name="Submissions S."/>
        </authorList>
    </citation>
    <scope>NUCLEOTIDE SEQUENCE [LARGE SCALE GENOMIC DNA]</scope>
    <source>
        <strain evidence="12">MPL-11</strain>
    </source>
</reference>
<comment type="catalytic activity">
    <reaction evidence="1">
        <text>ATP + protein L-histidine = ADP + protein N-phospho-L-histidine.</text>
        <dbReference type="EC" id="2.7.13.3"/>
    </reaction>
</comment>
<dbReference type="Pfam" id="PF00512">
    <property type="entry name" value="HisKA"/>
    <property type="match status" value="1"/>
</dbReference>
<dbReference type="EC" id="2.7.13.3" evidence="3"/>
<dbReference type="SUPFAM" id="SSF158472">
    <property type="entry name" value="HAMP domain-like"/>
    <property type="match status" value="1"/>
</dbReference>
<dbReference type="OrthoDB" id="9813151at2"/>
<dbReference type="PANTHER" id="PTHR45453">
    <property type="entry name" value="PHOSPHATE REGULON SENSOR PROTEIN PHOR"/>
    <property type="match status" value="1"/>
</dbReference>
<dbReference type="Gene3D" id="1.10.287.130">
    <property type="match status" value="1"/>
</dbReference>
<comment type="subcellular location">
    <subcellularLocation>
        <location evidence="2">Membrane</location>
    </subcellularLocation>
</comment>
<dbReference type="Pfam" id="PF02518">
    <property type="entry name" value="HATPase_c"/>
    <property type="match status" value="1"/>
</dbReference>
<keyword evidence="6 11" id="KW-0418">Kinase</keyword>
<evidence type="ECO:0000259" key="10">
    <source>
        <dbReference type="PROSITE" id="PS50885"/>
    </source>
</evidence>
<dbReference type="SUPFAM" id="SSF47384">
    <property type="entry name" value="Homodimeric domain of signal transducing histidine kinase"/>
    <property type="match status" value="1"/>
</dbReference>
<dbReference type="PANTHER" id="PTHR45453:SF1">
    <property type="entry name" value="PHOSPHATE REGULON SENSOR PROTEIN PHOR"/>
    <property type="match status" value="1"/>
</dbReference>
<dbReference type="SMART" id="SM00387">
    <property type="entry name" value="HATPase_c"/>
    <property type="match status" value="1"/>
</dbReference>
<feature type="transmembrane region" description="Helical" evidence="8">
    <location>
        <begin position="170"/>
        <end position="189"/>
    </location>
</feature>
<keyword evidence="12" id="KW-1185">Reference proteome</keyword>
<keyword evidence="8" id="KW-0472">Membrane</keyword>
<dbReference type="InterPro" id="IPR003594">
    <property type="entry name" value="HATPase_dom"/>
</dbReference>
<dbReference type="InterPro" id="IPR050351">
    <property type="entry name" value="BphY/WalK/GraS-like"/>
</dbReference>
<feature type="domain" description="HAMP" evidence="10">
    <location>
        <begin position="190"/>
        <end position="243"/>
    </location>
</feature>
<keyword evidence="8" id="KW-1133">Transmembrane helix</keyword>
<dbReference type="GO" id="GO:0000155">
    <property type="term" value="F:phosphorelay sensor kinase activity"/>
    <property type="evidence" value="ECO:0007669"/>
    <property type="project" value="InterPro"/>
</dbReference>
<evidence type="ECO:0000256" key="1">
    <source>
        <dbReference type="ARBA" id="ARBA00000085"/>
    </source>
</evidence>
<dbReference type="InterPro" id="IPR003660">
    <property type="entry name" value="HAMP_dom"/>
</dbReference>
<dbReference type="SMART" id="SM00388">
    <property type="entry name" value="HisKA"/>
    <property type="match status" value="1"/>
</dbReference>
<dbReference type="InterPro" id="IPR036097">
    <property type="entry name" value="HisK_dim/P_sf"/>
</dbReference>
<sequence length="464" mass="52211">MNRTIKWQFIFSFVSISFIIIGAFSIMTLSLMDNHFAKYVAERQESEIGEYTTSLERIYEENEGWPNTADFESIGLESLHNLIILKVYDNEKNLLWDPASSDELGNKQKMQDNASYMDKIMGEMEHDYVEKTVPLFNGEQKIGEALISYMGPTAYSEHDALFIADMKNNLIIVAIVALILSIFFAALVAKKISGPIVRVKDFTREIAKGDYTSLSPEKTDIKELDELISSVNALSVQLENQQDIRNQLSSDIAHEIRTPLTTLKGSLEAMIDGIWEITDDRLQSCYDEVNRITRLIGSIDKINEIESHQDSLNKTSFDLYALAENISSNFEALFVKKNIYYALNGDPLFITADKDKISQVITNLLSNAVKFTPPEGIITLKISNEKNQALLTIADTGEGIHPKEINRIFERFYMSDLSRNSFLGGQGIGLSIVKSIIKAHHGNITVKSDYGKGSTFTVILPVKR</sequence>
<name>A0A1H0ZUB6_9LACT</name>
<dbReference type="CDD" id="cd00082">
    <property type="entry name" value="HisKA"/>
    <property type="match status" value="1"/>
</dbReference>
<organism evidence="11 12">
    <name type="scientific">Carnobacterium viridans</name>
    <dbReference type="NCBI Taxonomy" id="174587"/>
    <lineage>
        <taxon>Bacteria</taxon>
        <taxon>Bacillati</taxon>
        <taxon>Bacillota</taxon>
        <taxon>Bacilli</taxon>
        <taxon>Lactobacillales</taxon>
        <taxon>Carnobacteriaceae</taxon>
        <taxon>Carnobacterium</taxon>
    </lineage>
</organism>
<dbReference type="FunFam" id="3.30.565.10:FF:000006">
    <property type="entry name" value="Sensor histidine kinase WalK"/>
    <property type="match status" value="1"/>
</dbReference>
<dbReference type="AlphaFoldDB" id="A0A1H0ZUB6"/>
<evidence type="ECO:0000259" key="9">
    <source>
        <dbReference type="PROSITE" id="PS50109"/>
    </source>
</evidence>
<evidence type="ECO:0000256" key="4">
    <source>
        <dbReference type="ARBA" id="ARBA00022553"/>
    </source>
</evidence>
<evidence type="ECO:0000256" key="8">
    <source>
        <dbReference type="SAM" id="Phobius"/>
    </source>
</evidence>
<evidence type="ECO:0000256" key="6">
    <source>
        <dbReference type="ARBA" id="ARBA00022777"/>
    </source>
</evidence>
<feature type="transmembrane region" description="Helical" evidence="8">
    <location>
        <begin position="9"/>
        <end position="32"/>
    </location>
</feature>
<dbReference type="PROSITE" id="PS50885">
    <property type="entry name" value="HAMP"/>
    <property type="match status" value="1"/>
</dbReference>
<keyword evidence="8" id="KW-0812">Transmembrane</keyword>
<dbReference type="InterPro" id="IPR003661">
    <property type="entry name" value="HisK_dim/P_dom"/>
</dbReference>
<dbReference type="Gene3D" id="6.10.340.10">
    <property type="match status" value="1"/>
</dbReference>
<evidence type="ECO:0000313" key="12">
    <source>
        <dbReference type="Proteomes" id="UP000199481"/>
    </source>
</evidence>
<protein>
    <recommendedName>
        <fullName evidence="3">histidine kinase</fullName>
        <ecNumber evidence="3">2.7.13.3</ecNumber>
    </recommendedName>
</protein>
<dbReference type="SUPFAM" id="SSF55874">
    <property type="entry name" value="ATPase domain of HSP90 chaperone/DNA topoisomerase II/histidine kinase"/>
    <property type="match status" value="1"/>
</dbReference>
<keyword evidence="4" id="KW-0597">Phosphoprotein</keyword>
<dbReference type="GO" id="GO:0016036">
    <property type="term" value="P:cellular response to phosphate starvation"/>
    <property type="evidence" value="ECO:0007669"/>
    <property type="project" value="TreeGrafter"/>
</dbReference>
<evidence type="ECO:0000313" key="11">
    <source>
        <dbReference type="EMBL" id="SDQ31054.1"/>
    </source>
</evidence>
<gene>
    <name evidence="11" type="ORF">SAMN04487752_1726</name>
</gene>